<comment type="caution">
    <text evidence="4">The sequence shown here is derived from an EMBL/GenBank/DDBJ whole genome shotgun (WGS) entry which is preliminary data.</text>
</comment>
<feature type="transmembrane region" description="Helical" evidence="1">
    <location>
        <begin position="157"/>
        <end position="177"/>
    </location>
</feature>
<feature type="transmembrane region" description="Helical" evidence="1">
    <location>
        <begin position="189"/>
        <end position="209"/>
    </location>
</feature>
<name>A0A3N0V847_9GAMM</name>
<feature type="transmembrane region" description="Helical" evidence="1">
    <location>
        <begin position="32"/>
        <end position="49"/>
    </location>
</feature>
<proteinExistence type="predicted"/>
<dbReference type="AlphaFoldDB" id="A0A3N0V847"/>
<dbReference type="Pfam" id="PF19346">
    <property type="entry name" value="DUF5924"/>
    <property type="match status" value="1"/>
</dbReference>
<dbReference type="InterPro" id="IPR045968">
    <property type="entry name" value="DUF5924"/>
</dbReference>
<reference evidence="4 5" key="1">
    <citation type="submission" date="2018-10" db="EMBL/GenBank/DDBJ databases">
        <authorList>
            <person name="Chen W.-M."/>
        </authorList>
    </citation>
    <scope>NUCLEOTIDE SEQUENCE [LARGE SCALE GENOMIC DNA]</scope>
    <source>
        <strain evidence="4 5">THS-13</strain>
    </source>
</reference>
<gene>
    <name evidence="4" type="ORF">ED208_13340</name>
</gene>
<keyword evidence="1" id="KW-1133">Transmembrane helix</keyword>
<protein>
    <submittedName>
        <fullName evidence="4">DUF2914 domain-containing protein</fullName>
    </submittedName>
</protein>
<keyword evidence="1" id="KW-0812">Transmembrane</keyword>
<dbReference type="Proteomes" id="UP000282106">
    <property type="component" value="Unassembled WGS sequence"/>
</dbReference>
<keyword evidence="5" id="KW-1185">Reference proteome</keyword>
<evidence type="ECO:0000259" key="2">
    <source>
        <dbReference type="Pfam" id="PF11141"/>
    </source>
</evidence>
<feature type="transmembrane region" description="Helical" evidence="1">
    <location>
        <begin position="9"/>
        <end position="26"/>
    </location>
</feature>
<evidence type="ECO:0000259" key="3">
    <source>
        <dbReference type="Pfam" id="PF19346"/>
    </source>
</evidence>
<evidence type="ECO:0000313" key="5">
    <source>
        <dbReference type="Proteomes" id="UP000282106"/>
    </source>
</evidence>
<keyword evidence="1" id="KW-0472">Membrane</keyword>
<feature type="transmembrane region" description="Helical" evidence="1">
    <location>
        <begin position="130"/>
        <end position="151"/>
    </location>
</feature>
<dbReference type="EMBL" id="RJVO01000006">
    <property type="protein sequence ID" value="ROH88791.1"/>
    <property type="molecule type" value="Genomic_DNA"/>
</dbReference>
<dbReference type="Pfam" id="PF11141">
    <property type="entry name" value="DUF2914"/>
    <property type="match status" value="1"/>
</dbReference>
<evidence type="ECO:0000313" key="4">
    <source>
        <dbReference type="EMBL" id="ROH88791.1"/>
    </source>
</evidence>
<feature type="transmembrane region" description="Helical" evidence="1">
    <location>
        <begin position="96"/>
        <end position="118"/>
    </location>
</feature>
<organism evidence="4 5">
    <name type="scientific">Stagnimonas aquatica</name>
    <dbReference type="NCBI Taxonomy" id="2689987"/>
    <lineage>
        <taxon>Bacteria</taxon>
        <taxon>Pseudomonadati</taxon>
        <taxon>Pseudomonadota</taxon>
        <taxon>Gammaproteobacteria</taxon>
        <taxon>Nevskiales</taxon>
        <taxon>Nevskiaceae</taxon>
        <taxon>Stagnimonas</taxon>
    </lineage>
</organism>
<sequence length="326" mass="35828">MAGLERRPWLLPLASFVLGWAGYLLIERGPQLARWVALLALLSWPWMLLDNLFGRWLQRASKGRLSPRLTAFVTQSVQQEMLFFALPFVLGALRMSLGHVLFALLLGAAALFSTLDPLYHRWAGRGGSGLGIAFQAYCTFITALVVLPLALHLPVERAVPVAVLIALLAMAAGLPRLLRQGAAGAPRELLPVATMALLLLLGLPLRAWIPPAGLKLTEARISQTIQGLEPGPERRQLSSAELSQGVVAYVAVHAPAGLSQPLRFDWYLDGRRLDSIPARIEGAPGRGWRTYTRKQHFPAQAQGRWRVDLLTPGDQLIGRLYFEVLP</sequence>
<feature type="domain" description="DUF5924" evidence="3">
    <location>
        <begin position="4"/>
        <end position="246"/>
    </location>
</feature>
<accession>A0A3N0V847</accession>
<dbReference type="InterPro" id="IPR022606">
    <property type="entry name" value="DUF2914"/>
</dbReference>
<evidence type="ECO:0000256" key="1">
    <source>
        <dbReference type="SAM" id="Phobius"/>
    </source>
</evidence>
<dbReference type="InParanoid" id="A0A3N0V847"/>
<feature type="domain" description="DUF2914" evidence="2">
    <location>
        <begin position="261"/>
        <end position="324"/>
    </location>
</feature>